<evidence type="ECO:0000313" key="3">
    <source>
        <dbReference type="EMBL" id="MBP1080782.1"/>
    </source>
</evidence>
<gene>
    <name evidence="3" type="ORF">JOC74_001270</name>
</gene>
<evidence type="ECO:0000259" key="2">
    <source>
        <dbReference type="Pfam" id="PF14317"/>
    </source>
</evidence>
<keyword evidence="1" id="KW-1133">Transmembrane helix</keyword>
<proteinExistence type="predicted"/>
<reference evidence="3 4" key="1">
    <citation type="submission" date="2021-01" db="EMBL/GenBank/DDBJ databases">
        <title>Genomic Encyclopedia of Type Strains, Phase IV (KMG-IV): sequencing the most valuable type-strain genomes for metagenomic binning, comparative biology and taxonomic classification.</title>
        <authorList>
            <person name="Goeker M."/>
        </authorList>
    </citation>
    <scope>NUCLEOTIDE SEQUENCE [LARGE SCALE GENOMIC DNA]</scope>
    <source>
        <strain evidence="3 4">DSM 103394</strain>
    </source>
</reference>
<protein>
    <recommendedName>
        <fullName evidence="2">YcxB-like C-terminal domain-containing protein</fullName>
    </recommendedName>
</protein>
<feature type="domain" description="YcxB-like C-terminal" evidence="2">
    <location>
        <begin position="119"/>
        <end position="174"/>
    </location>
</feature>
<dbReference type="EMBL" id="JAFDST010000001">
    <property type="protein sequence ID" value="MBP1080782.1"/>
    <property type="molecule type" value="Genomic_DNA"/>
</dbReference>
<dbReference type="Proteomes" id="UP000674416">
    <property type="component" value="Unassembled WGS sequence"/>
</dbReference>
<keyword evidence="1" id="KW-0812">Transmembrane</keyword>
<keyword evidence="1" id="KW-0472">Membrane</keyword>
<feature type="transmembrane region" description="Helical" evidence="1">
    <location>
        <begin position="77"/>
        <end position="99"/>
    </location>
</feature>
<dbReference type="InterPro" id="IPR025588">
    <property type="entry name" value="YcxB-like_C"/>
</dbReference>
<accession>A0ABS4CTC2</accession>
<name>A0ABS4CTC2_9BACI</name>
<evidence type="ECO:0000256" key="1">
    <source>
        <dbReference type="SAM" id="Phobius"/>
    </source>
</evidence>
<feature type="transmembrane region" description="Helical" evidence="1">
    <location>
        <begin position="203"/>
        <end position="219"/>
    </location>
</feature>
<evidence type="ECO:0000313" key="4">
    <source>
        <dbReference type="Proteomes" id="UP000674416"/>
    </source>
</evidence>
<feature type="transmembrane region" description="Helical" evidence="1">
    <location>
        <begin position="46"/>
        <end position="65"/>
    </location>
</feature>
<comment type="caution">
    <text evidence="3">The sequence shown here is derived from an EMBL/GenBank/DDBJ whole genome shotgun (WGS) entry which is preliminary data.</text>
</comment>
<sequence>MVRRKFKEIKDDVDMELHYQLEPNDIWAYRKKARTSSRRLRNRLRLIYLLVPILAFIMYTLDVWSVEAPIYLKIARVLFHTFLWSVVIFPLLEQFVYYLRFKLSLKEPGVLDERKISMNENGIMFDRGKETSFYRWNELVRVIDDKSYYFLYVEDLKAITIPKKTLSASQSQQEFHSLLIQYAKPLIQQYSNQKKDKLSTKNRVVLLIIYLLLVVLSKMS</sequence>
<organism evidence="3 4">
    <name type="scientific">Bacillus capparidis</name>
    <dbReference type="NCBI Taxonomy" id="1840411"/>
    <lineage>
        <taxon>Bacteria</taxon>
        <taxon>Bacillati</taxon>
        <taxon>Bacillota</taxon>
        <taxon>Bacilli</taxon>
        <taxon>Bacillales</taxon>
        <taxon>Bacillaceae</taxon>
        <taxon>Bacillus</taxon>
    </lineage>
</organism>
<keyword evidence="4" id="KW-1185">Reference proteome</keyword>
<dbReference type="Pfam" id="PF14317">
    <property type="entry name" value="YcxB"/>
    <property type="match status" value="1"/>
</dbReference>